<feature type="non-terminal residue" evidence="1">
    <location>
        <position position="1"/>
    </location>
</feature>
<reference evidence="1 2" key="1">
    <citation type="submission" date="2022-11" db="EMBL/GenBank/DDBJ databases">
        <title>Nonomuraea corallina sp. nov., a new species of the genus Nonomuraea isolated from sea side sediment in Thai sea.</title>
        <authorList>
            <person name="Ngamcharungchit C."/>
            <person name="Matsumoto A."/>
            <person name="Suriyachadkun C."/>
            <person name="Panbangred W."/>
            <person name="Inahashi Y."/>
            <person name="Intra B."/>
        </authorList>
    </citation>
    <scope>NUCLEOTIDE SEQUENCE [LARGE SCALE GENOMIC DNA]</scope>
    <source>
        <strain evidence="1 2">DSM 43553</strain>
    </source>
</reference>
<dbReference type="Proteomes" id="UP001212498">
    <property type="component" value="Unassembled WGS sequence"/>
</dbReference>
<dbReference type="RefSeq" id="WP_271277977.1">
    <property type="nucleotide sequence ID" value="NZ_JAPNUD010000076.1"/>
</dbReference>
<dbReference type="SUPFAM" id="SSF56112">
    <property type="entry name" value="Protein kinase-like (PK-like)"/>
    <property type="match status" value="1"/>
</dbReference>
<organism evidence="1 2">
    <name type="scientific">Nonomuraea ferruginea</name>
    <dbReference type="NCBI Taxonomy" id="46174"/>
    <lineage>
        <taxon>Bacteria</taxon>
        <taxon>Bacillati</taxon>
        <taxon>Actinomycetota</taxon>
        <taxon>Actinomycetes</taxon>
        <taxon>Streptosporangiales</taxon>
        <taxon>Streptosporangiaceae</taxon>
        <taxon>Nonomuraea</taxon>
    </lineage>
</organism>
<gene>
    <name evidence="1" type="ORF">OUY24_24510</name>
</gene>
<comment type="caution">
    <text evidence="1">The sequence shown here is derived from an EMBL/GenBank/DDBJ whole genome shotgun (WGS) entry which is preliminary data.</text>
</comment>
<dbReference type="EMBL" id="JAPNUD010000076">
    <property type="protein sequence ID" value="MDA0643804.1"/>
    <property type="molecule type" value="Genomic_DNA"/>
</dbReference>
<sequence>ERPNPFSHIDSGEYLRGELRQKFEPSGKLYTWAQENGLLSPDRRWIMFADESNARLLPNPLAMAAGTIVARYNVQHLRGLTHGDLHTGNVLLQRMQQGELLPQRFRFVDLTTFDISAPLTRDPAMLLLSIVAGRIPLDARAQEELFDQIVRGEGHHELFAPLMRSIRDIDGKLISDDFREDWINQLPLSLLATALLYCTFSNLDERTRWWFFRLAARCAAEYLQVTGSWPTSNERPFMLGLEDMGGFLMSPARP</sequence>
<dbReference type="InterPro" id="IPR011009">
    <property type="entry name" value="Kinase-like_dom_sf"/>
</dbReference>
<evidence type="ECO:0000313" key="1">
    <source>
        <dbReference type="EMBL" id="MDA0643804.1"/>
    </source>
</evidence>
<protein>
    <recommendedName>
        <fullName evidence="3">Aminoglycoside phosphotransferase domain-containing protein</fullName>
    </recommendedName>
</protein>
<name>A0ABT4T3H6_9ACTN</name>
<evidence type="ECO:0000313" key="2">
    <source>
        <dbReference type="Proteomes" id="UP001212498"/>
    </source>
</evidence>
<evidence type="ECO:0008006" key="3">
    <source>
        <dbReference type="Google" id="ProtNLM"/>
    </source>
</evidence>
<proteinExistence type="predicted"/>
<keyword evidence="2" id="KW-1185">Reference proteome</keyword>
<accession>A0ABT4T3H6</accession>